<reference evidence="1 2" key="1">
    <citation type="submission" date="2018-04" db="EMBL/GenBank/DDBJ databases">
        <authorList>
            <person name="Go L.Y."/>
            <person name="Mitchell J.A."/>
        </authorList>
    </citation>
    <scope>NUCLEOTIDE SEQUENCE [LARGE SCALE GENOMIC DNA]</scope>
    <source>
        <strain evidence="1">ULC066bin1</strain>
    </source>
</reference>
<proteinExistence type="predicted"/>
<sequence length="210" mass="24586">MNNFGGIVEGKTDFAIIRNILAGYFNDPNIKLKPIQPEHFNAPAGWDRVLKCCKSQKFRQALQFNRYIIIHIDTDVSPNFGIPHHDEKGEKLTSEQLIRKVIDKFRLEIGTDFYDKYANRIIFAITVHSIECWLLPLYSSEEEKSQTDNCLRLLKQILPEFKEKDYEYYESITSKYSNREDLLKLCSENPSLKIFIEDLASRNIEISEEL</sequence>
<dbReference type="Proteomes" id="UP000249467">
    <property type="component" value="Unassembled WGS sequence"/>
</dbReference>
<dbReference type="AlphaFoldDB" id="A0A2W4VU07"/>
<organism evidence="1 2">
    <name type="scientific">Pseudanabaena frigida</name>
    <dbReference type="NCBI Taxonomy" id="945775"/>
    <lineage>
        <taxon>Bacteria</taxon>
        <taxon>Bacillati</taxon>
        <taxon>Cyanobacteriota</taxon>
        <taxon>Cyanophyceae</taxon>
        <taxon>Pseudanabaenales</taxon>
        <taxon>Pseudanabaenaceae</taxon>
        <taxon>Pseudanabaena</taxon>
    </lineage>
</organism>
<accession>A0A2W4VU07</accession>
<comment type="caution">
    <text evidence="1">The sequence shown here is derived from an EMBL/GenBank/DDBJ whole genome shotgun (WGS) entry which is preliminary data.</text>
</comment>
<reference evidence="1 2" key="2">
    <citation type="submission" date="2018-06" db="EMBL/GenBank/DDBJ databases">
        <title>Metagenomic assembly of (sub)arctic Cyanobacteria and their associated microbiome from non-axenic cultures.</title>
        <authorList>
            <person name="Baurain D."/>
        </authorList>
    </citation>
    <scope>NUCLEOTIDE SEQUENCE [LARGE SCALE GENOMIC DNA]</scope>
    <source>
        <strain evidence="1">ULC066bin1</strain>
    </source>
</reference>
<dbReference type="EMBL" id="QBML01000059">
    <property type="protein sequence ID" value="PZO35440.1"/>
    <property type="molecule type" value="Genomic_DNA"/>
</dbReference>
<name>A0A2W4VU07_9CYAN</name>
<gene>
    <name evidence="1" type="ORF">DCF19_23880</name>
</gene>
<evidence type="ECO:0000313" key="1">
    <source>
        <dbReference type="EMBL" id="PZO35440.1"/>
    </source>
</evidence>
<evidence type="ECO:0000313" key="2">
    <source>
        <dbReference type="Proteomes" id="UP000249467"/>
    </source>
</evidence>
<protein>
    <submittedName>
        <fullName evidence="1">Phage tail protein</fullName>
    </submittedName>
</protein>